<proteinExistence type="predicted"/>
<dbReference type="HOGENOM" id="CLU_2914718_0_0_11"/>
<feature type="compositionally biased region" description="Basic residues" evidence="1">
    <location>
        <begin position="1"/>
        <end position="11"/>
    </location>
</feature>
<dbReference type="Proteomes" id="UP000006659">
    <property type="component" value="Chromosome"/>
</dbReference>
<protein>
    <submittedName>
        <fullName evidence="2">Uncharacterized protein</fullName>
    </submittedName>
</protein>
<evidence type="ECO:0000256" key="1">
    <source>
        <dbReference type="SAM" id="MobiDB-lite"/>
    </source>
</evidence>
<gene>
    <name evidence="2" type="ordered locus">CVAR_0815</name>
</gene>
<dbReference type="KEGG" id="cva:CVAR_0815"/>
<organism evidence="2 3">
    <name type="scientific">Corynebacterium variabile (strain DSM 44702 / CIP 107183 / JCM 12073 / NCIMB 30131)</name>
    <name type="common">Corynebacterium mooreparkense</name>
    <dbReference type="NCBI Taxonomy" id="858619"/>
    <lineage>
        <taxon>Bacteria</taxon>
        <taxon>Bacillati</taxon>
        <taxon>Actinomycetota</taxon>
        <taxon>Actinomycetes</taxon>
        <taxon>Mycobacteriales</taxon>
        <taxon>Corynebacteriaceae</taxon>
        <taxon>Corynebacterium</taxon>
    </lineage>
</organism>
<evidence type="ECO:0000313" key="3">
    <source>
        <dbReference type="Proteomes" id="UP000006659"/>
    </source>
</evidence>
<dbReference type="RefSeq" id="WP_014009356.1">
    <property type="nucleotide sequence ID" value="NC_015859.1"/>
</dbReference>
<name>G0HB43_CORVD</name>
<reference evidence="2 3" key="1">
    <citation type="journal article" date="2011" name="BMC Genomics">
        <title>Complete genome sequence of Corynebacterium variabile DSM 44702 isolated from the surface of smear-ripened cheeses and insights into cheese ripening and flavor generation.</title>
        <authorList>
            <person name="Schroeder J."/>
            <person name="Maus I."/>
            <person name="Trost E."/>
            <person name="Tauch A."/>
        </authorList>
    </citation>
    <scope>NUCLEOTIDE SEQUENCE [LARGE SCALE GENOMIC DNA]</scope>
    <source>
        <strain evidence="3">DSM 44702 / JCM 12073 / NCIMB 30131</strain>
    </source>
</reference>
<dbReference type="AlphaFoldDB" id="G0HB43"/>
<sequence>MVRPRFRGRWSRHLDPGTHNPEAVTLTEHGRHLAGVLRGIARILNPPPDDWSLTGQMEIPL</sequence>
<evidence type="ECO:0000313" key="2">
    <source>
        <dbReference type="EMBL" id="AEK36168.1"/>
    </source>
</evidence>
<feature type="region of interest" description="Disordered" evidence="1">
    <location>
        <begin position="1"/>
        <end position="23"/>
    </location>
</feature>
<dbReference type="STRING" id="858619.CVAR_0815"/>
<accession>G0HB43</accession>
<dbReference type="EMBL" id="CP002917">
    <property type="protein sequence ID" value="AEK36168.1"/>
    <property type="molecule type" value="Genomic_DNA"/>
</dbReference>